<proteinExistence type="predicted"/>
<evidence type="ECO:0000313" key="2">
    <source>
        <dbReference type="Proteomes" id="UP000528457"/>
    </source>
</evidence>
<evidence type="ECO:0000313" key="1">
    <source>
        <dbReference type="EMBL" id="MBB6522309.1"/>
    </source>
</evidence>
<reference evidence="1 2" key="1">
    <citation type="submission" date="2020-08" db="EMBL/GenBank/DDBJ databases">
        <title>Genomic Encyclopedia of Type Strains, Phase IV (KMG-IV): sequencing the most valuable type-strain genomes for metagenomic binning, comparative biology and taxonomic classification.</title>
        <authorList>
            <person name="Goeker M."/>
        </authorList>
    </citation>
    <scope>NUCLEOTIDE SEQUENCE [LARGE SCALE GENOMIC DNA]</scope>
    <source>
        <strain evidence="1 2">DSM 22368</strain>
    </source>
</reference>
<name>A0A7X0JU69_9GAMM</name>
<sequence>MFKKRDKDKSNEPKGEVLEAEAVSVSFERDKQLFDAAMNLPASKDDQELEAILEAEVENPSFTQKLGDKITRPFRNVKTKLRTNIRDKAIERARTRILIAGQQPENLPLETLEIVVREEEDKIKNQIKEKGLLFVIASLGLGWWL</sequence>
<comment type="caution">
    <text evidence="1">The sequence shown here is derived from an EMBL/GenBank/DDBJ whole genome shotgun (WGS) entry which is preliminary data.</text>
</comment>
<protein>
    <submittedName>
        <fullName evidence="1">Uncharacterized protein</fullName>
    </submittedName>
</protein>
<keyword evidence="2" id="KW-1185">Reference proteome</keyword>
<dbReference type="RefSeq" id="WP_243749496.1">
    <property type="nucleotide sequence ID" value="NZ_JAAONY010000002.1"/>
</dbReference>
<gene>
    <name evidence="1" type="ORF">HNR48_002594</name>
</gene>
<dbReference type="InParanoid" id="A0A7X0JU69"/>
<dbReference type="EMBL" id="JACHHT010000002">
    <property type="protein sequence ID" value="MBB6522309.1"/>
    <property type="molecule type" value="Genomic_DNA"/>
</dbReference>
<accession>A0A7X0JU69</accession>
<dbReference type="AlphaFoldDB" id="A0A7X0JU69"/>
<dbReference type="Proteomes" id="UP000528457">
    <property type="component" value="Unassembled WGS sequence"/>
</dbReference>
<organism evidence="1 2">
    <name type="scientific">Pseudoteredinibacter isoporae</name>
    <dbReference type="NCBI Taxonomy" id="570281"/>
    <lineage>
        <taxon>Bacteria</taxon>
        <taxon>Pseudomonadati</taxon>
        <taxon>Pseudomonadota</taxon>
        <taxon>Gammaproteobacteria</taxon>
        <taxon>Cellvibrionales</taxon>
        <taxon>Cellvibrionaceae</taxon>
        <taxon>Pseudoteredinibacter</taxon>
    </lineage>
</organism>